<dbReference type="EMBL" id="CP037423">
    <property type="protein sequence ID" value="QDV40934.1"/>
    <property type="molecule type" value="Genomic_DNA"/>
</dbReference>
<feature type="domain" description="Phosphatidate phosphatase APP1 catalytic" evidence="1">
    <location>
        <begin position="170"/>
        <end position="324"/>
    </location>
</feature>
<protein>
    <recommendedName>
        <fullName evidence="1">Phosphatidate phosphatase APP1 catalytic domain-containing protein</fullName>
    </recommendedName>
</protein>
<organism evidence="2 3">
    <name type="scientific">Stieleria neptunia</name>
    <dbReference type="NCBI Taxonomy" id="2527979"/>
    <lineage>
        <taxon>Bacteria</taxon>
        <taxon>Pseudomonadati</taxon>
        <taxon>Planctomycetota</taxon>
        <taxon>Planctomycetia</taxon>
        <taxon>Pirellulales</taxon>
        <taxon>Pirellulaceae</taxon>
        <taxon>Stieleria</taxon>
    </lineage>
</organism>
<dbReference type="Pfam" id="PF09949">
    <property type="entry name" value="APP1_cat"/>
    <property type="match status" value="1"/>
</dbReference>
<dbReference type="InterPro" id="IPR019236">
    <property type="entry name" value="APP1_cat"/>
</dbReference>
<gene>
    <name evidence="2" type="ORF">Enr13x_07720</name>
</gene>
<proteinExistence type="predicted"/>
<dbReference type="Proteomes" id="UP000319004">
    <property type="component" value="Chromosome"/>
</dbReference>
<dbReference type="PANTHER" id="PTHR28208">
    <property type="entry name" value="PHOSPHATIDATE PHOSPHATASE APP1"/>
    <property type="match status" value="1"/>
</dbReference>
<evidence type="ECO:0000313" key="3">
    <source>
        <dbReference type="Proteomes" id="UP000319004"/>
    </source>
</evidence>
<evidence type="ECO:0000259" key="1">
    <source>
        <dbReference type="Pfam" id="PF09949"/>
    </source>
</evidence>
<dbReference type="OrthoDB" id="9789875at2"/>
<accession>A0A518HJA4</accession>
<evidence type="ECO:0000313" key="2">
    <source>
        <dbReference type="EMBL" id="QDV40934.1"/>
    </source>
</evidence>
<dbReference type="GO" id="GO:0008195">
    <property type="term" value="F:phosphatidate phosphatase activity"/>
    <property type="evidence" value="ECO:0007669"/>
    <property type="project" value="InterPro"/>
</dbReference>
<sequence length="395" mass="43920">MKPESTSSWREELQGIMTRSVASVDDLADVQIRRLRKRLGRSGRPKIQPYTGYATADTIHLHGRILTNPPLDANFRNDRWWHNLANTIQRFASDEVPGVTIRANFGTATGVATSDNEGYFHLTMDRSEIVDAMPFWSDAVLAVVDHPLTTAIESATTSKVMAVPDEAEFVLISDVDDTILHTGATNIGTMAKLTFFSNARTRAPLPGVAGWYEAMHRSSDDGNPTNPLFYVSSSPWNLYDLLQDFIEVNAIPEGPILLRDLGFDDNKFLKGGHDHKLDKVRRLMHEYPNLPFVLSGDSGQEDARLYATAAAEFGSRIKAIFIRDIDPMGDSEHDLKVDRHIHQSENIGVPMFAIKDSVEAARHCVDLGLLDASQLSAIETATRRDEQRSAPLLKP</sequence>
<dbReference type="PANTHER" id="PTHR28208:SF3">
    <property type="entry name" value="PHOSPHATIDATE PHOSPHATASE APP1"/>
    <property type="match status" value="1"/>
</dbReference>
<dbReference type="RefSeq" id="WP_145384728.1">
    <property type="nucleotide sequence ID" value="NZ_CP037423.1"/>
</dbReference>
<name>A0A518HJA4_9BACT</name>
<dbReference type="KEGG" id="snep:Enr13x_07720"/>
<reference evidence="2 3" key="1">
    <citation type="submission" date="2019-03" db="EMBL/GenBank/DDBJ databases">
        <title>Deep-cultivation of Planctomycetes and their phenomic and genomic characterization uncovers novel biology.</title>
        <authorList>
            <person name="Wiegand S."/>
            <person name="Jogler M."/>
            <person name="Boedeker C."/>
            <person name="Pinto D."/>
            <person name="Vollmers J."/>
            <person name="Rivas-Marin E."/>
            <person name="Kohn T."/>
            <person name="Peeters S.H."/>
            <person name="Heuer A."/>
            <person name="Rast P."/>
            <person name="Oberbeckmann S."/>
            <person name="Bunk B."/>
            <person name="Jeske O."/>
            <person name="Meyerdierks A."/>
            <person name="Storesund J.E."/>
            <person name="Kallscheuer N."/>
            <person name="Luecker S."/>
            <person name="Lage O.M."/>
            <person name="Pohl T."/>
            <person name="Merkel B.J."/>
            <person name="Hornburger P."/>
            <person name="Mueller R.-W."/>
            <person name="Bruemmer F."/>
            <person name="Labrenz M."/>
            <person name="Spormann A.M."/>
            <person name="Op den Camp H."/>
            <person name="Overmann J."/>
            <person name="Amann R."/>
            <person name="Jetten M.S.M."/>
            <person name="Mascher T."/>
            <person name="Medema M.H."/>
            <person name="Devos D.P."/>
            <person name="Kaster A.-K."/>
            <person name="Ovreas L."/>
            <person name="Rohde M."/>
            <person name="Galperin M.Y."/>
            <person name="Jogler C."/>
        </authorList>
    </citation>
    <scope>NUCLEOTIDE SEQUENCE [LARGE SCALE GENOMIC DNA]</scope>
    <source>
        <strain evidence="2 3">Enr13</strain>
    </source>
</reference>
<dbReference type="AlphaFoldDB" id="A0A518HJA4"/>
<keyword evidence="3" id="KW-1185">Reference proteome</keyword>
<dbReference type="InterPro" id="IPR052935">
    <property type="entry name" value="Mg2+_PAP"/>
</dbReference>